<evidence type="ECO:0008006" key="4">
    <source>
        <dbReference type="Google" id="ProtNLM"/>
    </source>
</evidence>
<feature type="compositionally biased region" description="Acidic residues" evidence="1">
    <location>
        <begin position="226"/>
        <end position="237"/>
    </location>
</feature>
<dbReference type="Proteomes" id="UP001596031">
    <property type="component" value="Unassembled WGS sequence"/>
</dbReference>
<evidence type="ECO:0000313" key="2">
    <source>
        <dbReference type="EMBL" id="MFC5511156.1"/>
    </source>
</evidence>
<gene>
    <name evidence="2" type="ORF">ACFPOU_08450</name>
</gene>
<evidence type="ECO:0000313" key="3">
    <source>
        <dbReference type="Proteomes" id="UP001596031"/>
    </source>
</evidence>
<dbReference type="RefSeq" id="WP_379719442.1">
    <property type="nucleotide sequence ID" value="NZ_JBHSMS010000026.1"/>
</dbReference>
<reference evidence="3" key="1">
    <citation type="journal article" date="2019" name="Int. J. Syst. Evol. Microbiol.">
        <title>The Global Catalogue of Microorganisms (GCM) 10K type strain sequencing project: providing services to taxonomists for standard genome sequencing and annotation.</title>
        <authorList>
            <consortium name="The Broad Institute Genomics Platform"/>
            <consortium name="The Broad Institute Genome Sequencing Center for Infectious Disease"/>
            <person name="Wu L."/>
            <person name="Ma J."/>
        </authorList>
    </citation>
    <scope>NUCLEOTIDE SEQUENCE [LARGE SCALE GENOMIC DNA]</scope>
    <source>
        <strain evidence="3">CCUG 38813</strain>
    </source>
</reference>
<accession>A0ABW0PES5</accession>
<evidence type="ECO:0000256" key="1">
    <source>
        <dbReference type="SAM" id="MobiDB-lite"/>
    </source>
</evidence>
<protein>
    <recommendedName>
        <fullName evidence="4">Recombination protein RecT</fullName>
    </recommendedName>
</protein>
<comment type="caution">
    <text evidence="2">The sequence shown here is derived from an EMBL/GenBank/DDBJ whole genome shotgun (WGS) entry which is preliminary data.</text>
</comment>
<keyword evidence="3" id="KW-1185">Reference proteome</keyword>
<proteinExistence type="predicted"/>
<feature type="region of interest" description="Disordered" evidence="1">
    <location>
        <begin position="212"/>
        <end position="237"/>
    </location>
</feature>
<dbReference type="EMBL" id="JBHSMS010000026">
    <property type="protein sequence ID" value="MFC5511156.1"/>
    <property type="molecule type" value="Genomic_DNA"/>
</dbReference>
<name>A0ABW0PES5_9BURK</name>
<organism evidence="2 3">
    <name type="scientific">Massilia jejuensis</name>
    <dbReference type="NCBI Taxonomy" id="648894"/>
    <lineage>
        <taxon>Bacteria</taxon>
        <taxon>Pseudomonadati</taxon>
        <taxon>Pseudomonadota</taxon>
        <taxon>Betaproteobacteria</taxon>
        <taxon>Burkholderiales</taxon>
        <taxon>Oxalobacteraceae</taxon>
        <taxon>Telluria group</taxon>
        <taxon>Massilia</taxon>
    </lineage>
</organism>
<sequence length="237" mass="25942">MFDSTVTPAEYQYFTVSRAKLVRQLLVEALQDHVPPGYTLSTDPKLMYGNALLAMRPVNATPGTKMVCFMHAINYRSQREGDKIIYRLTLEEVRACGDVKGVTMWGSDKTFGTEGRIAVTSADAGHLAAMVRKVAAEVCASEPMTTFEWRRCAHDDGGKWELLSGERRLQTVWKSGSRYGTLMSTCPTSLGAAKSEAEAAARFTLNSEHQERLAGLGEPLAHTSADDEGEESDAPAM</sequence>